<dbReference type="PRINTS" id="PR00413">
    <property type="entry name" value="HADHALOGNASE"/>
</dbReference>
<evidence type="ECO:0000313" key="1">
    <source>
        <dbReference type="EMBL" id="TNX93983.1"/>
    </source>
</evidence>
<dbReference type="GO" id="GO:0005829">
    <property type="term" value="C:cytosol"/>
    <property type="evidence" value="ECO:0007669"/>
    <property type="project" value="TreeGrafter"/>
</dbReference>
<comment type="caution">
    <text evidence="1">The sequence shown here is derived from an EMBL/GenBank/DDBJ whole genome shotgun (WGS) entry which is preliminary data.</text>
</comment>
<dbReference type="EMBL" id="VFBM01000001">
    <property type="protein sequence ID" value="TNX93983.1"/>
    <property type="molecule type" value="Genomic_DNA"/>
</dbReference>
<dbReference type="InterPro" id="IPR006439">
    <property type="entry name" value="HAD-SF_hydro_IA"/>
</dbReference>
<name>A0A8H2PVI6_ACIRA</name>
<sequence>MLKPIMFDMDGTPLDLAFDDYIWNQCLPEHYAQFHGYSLEKSHQYLQQLYLDHKHTLSWYSSAFWSLQTGINTLKMQQNHESKICLRAGSLELLEQLKAAGHVCWLVTNADCKSLELKLENIPLRPHFDLIISSEQIGYPKETLAFWKYLQQQHSFNPEQAVLIDDTAQVLHSAKKFGIKNLFTILQPSSLQAPRLQEQLDYPAIDNLIELFPFISETAYKEINVKTA</sequence>
<keyword evidence="1" id="KW-0378">Hydrolase</keyword>
<dbReference type="InterPro" id="IPR041492">
    <property type="entry name" value="HAD_2"/>
</dbReference>
<dbReference type="SFLD" id="SFLDG01129">
    <property type="entry name" value="C1.5:_HAD__Beta-PGM__Phosphata"/>
    <property type="match status" value="1"/>
</dbReference>
<dbReference type="Pfam" id="PF13419">
    <property type="entry name" value="HAD_2"/>
    <property type="match status" value="1"/>
</dbReference>
<dbReference type="NCBIfam" id="TIGR01509">
    <property type="entry name" value="HAD-SF-IA-v3"/>
    <property type="match status" value="1"/>
</dbReference>
<organism evidence="1 2">
    <name type="scientific">Acinetobacter radioresistens</name>
    <dbReference type="NCBI Taxonomy" id="40216"/>
    <lineage>
        <taxon>Bacteria</taxon>
        <taxon>Pseudomonadati</taxon>
        <taxon>Pseudomonadota</taxon>
        <taxon>Gammaproteobacteria</taxon>
        <taxon>Moraxellales</taxon>
        <taxon>Moraxellaceae</taxon>
        <taxon>Acinetobacter</taxon>
    </lineage>
</organism>
<dbReference type="SUPFAM" id="SSF56784">
    <property type="entry name" value="HAD-like"/>
    <property type="match status" value="1"/>
</dbReference>
<proteinExistence type="predicted"/>
<protein>
    <submittedName>
        <fullName evidence="1">HAD-IA family hydrolase</fullName>
    </submittedName>
</protein>
<dbReference type="InterPro" id="IPR036412">
    <property type="entry name" value="HAD-like_sf"/>
</dbReference>
<gene>
    <name evidence="1" type="ORF">FHY67_00515</name>
</gene>
<dbReference type="InterPro" id="IPR023214">
    <property type="entry name" value="HAD_sf"/>
</dbReference>
<dbReference type="AlphaFoldDB" id="A0A8H2PVI6"/>
<dbReference type="CDD" id="cd01427">
    <property type="entry name" value="HAD_like"/>
    <property type="match status" value="1"/>
</dbReference>
<dbReference type="GO" id="GO:0006281">
    <property type="term" value="P:DNA repair"/>
    <property type="evidence" value="ECO:0007669"/>
    <property type="project" value="TreeGrafter"/>
</dbReference>
<dbReference type="RefSeq" id="WP_005025685.1">
    <property type="nucleotide sequence ID" value="NZ_CP027365.1"/>
</dbReference>
<reference evidence="1 2" key="1">
    <citation type="submission" date="2019-06" db="EMBL/GenBank/DDBJ databases">
        <title>Genome of Acinetobacter radioresistens APH1, a phenol degrading strain.</title>
        <authorList>
            <person name="Liu Y."/>
        </authorList>
    </citation>
    <scope>NUCLEOTIDE SEQUENCE [LARGE SCALE GENOMIC DNA]</scope>
    <source>
        <strain evidence="1 2">APH1</strain>
    </source>
</reference>
<dbReference type="Gene3D" id="3.40.50.1000">
    <property type="entry name" value="HAD superfamily/HAD-like"/>
    <property type="match status" value="1"/>
</dbReference>
<dbReference type="GO" id="GO:0008967">
    <property type="term" value="F:phosphoglycolate phosphatase activity"/>
    <property type="evidence" value="ECO:0007669"/>
    <property type="project" value="TreeGrafter"/>
</dbReference>
<dbReference type="SFLD" id="SFLDS00003">
    <property type="entry name" value="Haloacid_Dehalogenase"/>
    <property type="match status" value="1"/>
</dbReference>
<accession>A0A8H2PVI6</accession>
<evidence type="ECO:0000313" key="2">
    <source>
        <dbReference type="Proteomes" id="UP000314285"/>
    </source>
</evidence>
<dbReference type="PANTHER" id="PTHR43434">
    <property type="entry name" value="PHOSPHOGLYCOLATE PHOSPHATASE"/>
    <property type="match status" value="1"/>
</dbReference>
<dbReference type="InterPro" id="IPR050155">
    <property type="entry name" value="HAD-like_hydrolase_sf"/>
</dbReference>
<dbReference type="PANTHER" id="PTHR43434:SF3">
    <property type="entry name" value="GMP_IMP NUCLEOTIDASE YRFG"/>
    <property type="match status" value="1"/>
</dbReference>
<dbReference type="Proteomes" id="UP000314285">
    <property type="component" value="Unassembled WGS sequence"/>
</dbReference>